<sequence>MKTVAFSFLALAGFTFLFSCKNDAKTSEETQTAVTDSIPAETIPDAMYVAAVSGLTLREFPNLQSAKVAVMPLGTKVKIVNAEGKTTMNVGGINGAMDEVEYNNKKGFAFNGFLSKFSPPGEDASAKNYSEELKKDFPKVNYSEATGGTASKPTKAETLILPTDKWHEAFFSAQQLFAIPKAFAFPNPKGSNNETQQNGEKKKTDFISELQISRNDNELQKIVYNYKTTGFGYTVTISKETGGMKLEKVEVSD</sequence>
<accession>A0A5C6Z398</accession>
<keyword evidence="3" id="KW-1185">Reference proteome</keyword>
<feature type="signal peptide" evidence="1">
    <location>
        <begin position="1"/>
        <end position="24"/>
    </location>
</feature>
<dbReference type="Proteomes" id="UP000321497">
    <property type="component" value="Unassembled WGS sequence"/>
</dbReference>
<dbReference type="Gene3D" id="2.30.30.40">
    <property type="entry name" value="SH3 Domains"/>
    <property type="match status" value="1"/>
</dbReference>
<comment type="caution">
    <text evidence="2">The sequence shown here is derived from an EMBL/GenBank/DDBJ whole genome shotgun (WGS) entry which is preliminary data.</text>
</comment>
<gene>
    <name evidence="2" type="ORF">ESU54_00295</name>
</gene>
<dbReference type="PROSITE" id="PS51257">
    <property type="entry name" value="PROKAR_LIPOPROTEIN"/>
    <property type="match status" value="1"/>
</dbReference>
<evidence type="ECO:0000313" key="3">
    <source>
        <dbReference type="Proteomes" id="UP000321497"/>
    </source>
</evidence>
<reference evidence="2 3" key="1">
    <citation type="submission" date="2019-08" db="EMBL/GenBank/DDBJ databases">
        <title>Genome of Aequorivita antarctica SW49 (type strain).</title>
        <authorList>
            <person name="Bowman J.P."/>
        </authorList>
    </citation>
    <scope>NUCLEOTIDE SEQUENCE [LARGE SCALE GENOMIC DNA]</scope>
    <source>
        <strain evidence="2 3">SW49</strain>
    </source>
</reference>
<dbReference type="OrthoDB" id="1427840at2"/>
<dbReference type="AlphaFoldDB" id="A0A5C6Z398"/>
<evidence type="ECO:0000313" key="2">
    <source>
        <dbReference type="EMBL" id="TXD74669.1"/>
    </source>
</evidence>
<feature type="chain" id="PRO_5022842321" evidence="1">
    <location>
        <begin position="25"/>
        <end position="253"/>
    </location>
</feature>
<name>A0A5C6Z398_9FLAO</name>
<dbReference type="RefSeq" id="WP_146743952.1">
    <property type="nucleotide sequence ID" value="NZ_UEGI01000001.1"/>
</dbReference>
<proteinExistence type="predicted"/>
<dbReference type="EMBL" id="VORT01000001">
    <property type="protein sequence ID" value="TXD74669.1"/>
    <property type="molecule type" value="Genomic_DNA"/>
</dbReference>
<keyword evidence="1" id="KW-0732">Signal</keyword>
<organism evidence="2 3">
    <name type="scientific">Aequorivita antarctica</name>
    <dbReference type="NCBI Taxonomy" id="153266"/>
    <lineage>
        <taxon>Bacteria</taxon>
        <taxon>Pseudomonadati</taxon>
        <taxon>Bacteroidota</taxon>
        <taxon>Flavobacteriia</taxon>
        <taxon>Flavobacteriales</taxon>
        <taxon>Flavobacteriaceae</taxon>
        <taxon>Aequorivita</taxon>
    </lineage>
</organism>
<protein>
    <submittedName>
        <fullName evidence="2">SH3 domain-containing protein</fullName>
    </submittedName>
</protein>
<evidence type="ECO:0000256" key="1">
    <source>
        <dbReference type="SAM" id="SignalP"/>
    </source>
</evidence>